<name>Q01RT3_SOLUE</name>
<dbReference type="FunFam" id="3.40.50.300:FF:000224">
    <property type="entry name" value="Energy-coupling factor transporter ATP-binding protein EcfA"/>
    <property type="match status" value="1"/>
</dbReference>
<dbReference type="GO" id="GO:0042626">
    <property type="term" value="F:ATPase-coupled transmembrane transporter activity"/>
    <property type="evidence" value="ECO:0007669"/>
    <property type="project" value="TreeGrafter"/>
</dbReference>
<dbReference type="PANTHER" id="PTHR43553">
    <property type="entry name" value="HEAVY METAL TRANSPORTER"/>
    <property type="match status" value="1"/>
</dbReference>
<dbReference type="SUPFAM" id="SSF52540">
    <property type="entry name" value="P-loop containing nucleoside triphosphate hydrolases"/>
    <property type="match status" value="1"/>
</dbReference>
<keyword evidence="7" id="KW-1278">Translocase</keyword>
<dbReference type="STRING" id="234267.Acid_6716"/>
<proteinExistence type="inferred from homology"/>
<dbReference type="InterPro" id="IPR050095">
    <property type="entry name" value="ECF_ABC_transporter_ATP-bd"/>
</dbReference>
<dbReference type="HOGENOM" id="CLU_000604_1_22_0"/>
<dbReference type="InterPro" id="IPR015856">
    <property type="entry name" value="ABC_transpr_CbiO/EcfA_su"/>
</dbReference>
<dbReference type="CDD" id="cd03225">
    <property type="entry name" value="ABC_cobalt_CbiO_domain1"/>
    <property type="match status" value="1"/>
</dbReference>
<evidence type="ECO:0000256" key="6">
    <source>
        <dbReference type="ARBA" id="ARBA00022840"/>
    </source>
</evidence>
<dbReference type="InterPro" id="IPR027417">
    <property type="entry name" value="P-loop_NTPase"/>
</dbReference>
<evidence type="ECO:0000256" key="5">
    <source>
        <dbReference type="ARBA" id="ARBA00022741"/>
    </source>
</evidence>
<accession>Q01RT3</accession>
<keyword evidence="6" id="KW-0067">ATP-binding</keyword>
<dbReference type="SMART" id="SM00382">
    <property type="entry name" value="AAA"/>
    <property type="match status" value="1"/>
</dbReference>
<dbReference type="KEGG" id="sus:Acid_6716"/>
<dbReference type="Gene3D" id="3.40.50.300">
    <property type="entry name" value="P-loop containing nucleotide triphosphate hydrolases"/>
    <property type="match status" value="1"/>
</dbReference>
<dbReference type="InParanoid" id="Q01RT3"/>
<dbReference type="GO" id="GO:0005524">
    <property type="term" value="F:ATP binding"/>
    <property type="evidence" value="ECO:0007669"/>
    <property type="project" value="UniProtKB-KW"/>
</dbReference>
<evidence type="ECO:0000256" key="4">
    <source>
        <dbReference type="ARBA" id="ARBA00022475"/>
    </source>
</evidence>
<comment type="similarity">
    <text evidence="2">Belongs to the ABC transporter superfamily.</text>
</comment>
<reference evidence="10" key="1">
    <citation type="submission" date="2006-10" db="EMBL/GenBank/DDBJ databases">
        <title>Complete sequence of Solibacter usitatus Ellin6076.</title>
        <authorList>
            <consortium name="US DOE Joint Genome Institute"/>
            <person name="Copeland A."/>
            <person name="Lucas S."/>
            <person name="Lapidus A."/>
            <person name="Barry K."/>
            <person name="Detter J.C."/>
            <person name="Glavina del Rio T."/>
            <person name="Hammon N."/>
            <person name="Israni S."/>
            <person name="Dalin E."/>
            <person name="Tice H."/>
            <person name="Pitluck S."/>
            <person name="Thompson L.S."/>
            <person name="Brettin T."/>
            <person name="Bruce D."/>
            <person name="Han C."/>
            <person name="Tapia R."/>
            <person name="Gilna P."/>
            <person name="Schmutz J."/>
            <person name="Larimer F."/>
            <person name="Land M."/>
            <person name="Hauser L."/>
            <person name="Kyrpides N."/>
            <person name="Mikhailova N."/>
            <person name="Janssen P.H."/>
            <person name="Kuske C.R."/>
            <person name="Richardson P."/>
        </authorList>
    </citation>
    <scope>NUCLEOTIDE SEQUENCE</scope>
    <source>
        <strain evidence="10">Ellin6076</strain>
    </source>
</reference>
<evidence type="ECO:0000256" key="1">
    <source>
        <dbReference type="ARBA" id="ARBA00004236"/>
    </source>
</evidence>
<dbReference type="GO" id="GO:0016887">
    <property type="term" value="F:ATP hydrolysis activity"/>
    <property type="evidence" value="ECO:0007669"/>
    <property type="project" value="InterPro"/>
</dbReference>
<dbReference type="InterPro" id="IPR003439">
    <property type="entry name" value="ABC_transporter-like_ATP-bd"/>
</dbReference>
<protein>
    <submittedName>
        <fullName evidence="10">ABC transporter related</fullName>
    </submittedName>
</protein>
<keyword evidence="5" id="KW-0547">Nucleotide-binding</keyword>
<evidence type="ECO:0000313" key="10">
    <source>
        <dbReference type="EMBL" id="ABJ87637.1"/>
    </source>
</evidence>
<evidence type="ECO:0000256" key="8">
    <source>
        <dbReference type="ARBA" id="ARBA00023136"/>
    </source>
</evidence>
<evidence type="ECO:0000256" key="2">
    <source>
        <dbReference type="ARBA" id="ARBA00005417"/>
    </source>
</evidence>
<gene>
    <name evidence="10" type="ordered locus">Acid_6716</name>
</gene>
<dbReference type="InterPro" id="IPR003593">
    <property type="entry name" value="AAA+_ATPase"/>
</dbReference>
<evidence type="ECO:0000256" key="7">
    <source>
        <dbReference type="ARBA" id="ARBA00022967"/>
    </source>
</evidence>
<dbReference type="GO" id="GO:0043190">
    <property type="term" value="C:ATP-binding cassette (ABC) transporter complex"/>
    <property type="evidence" value="ECO:0007669"/>
    <property type="project" value="TreeGrafter"/>
</dbReference>
<dbReference type="OrthoDB" id="9814634at2"/>
<keyword evidence="3" id="KW-0813">Transport</keyword>
<dbReference type="PANTHER" id="PTHR43553:SF24">
    <property type="entry name" value="ENERGY-COUPLING FACTOR TRANSPORTER ATP-BINDING PROTEIN ECFA1"/>
    <property type="match status" value="1"/>
</dbReference>
<dbReference type="EMBL" id="CP000473">
    <property type="protein sequence ID" value="ABJ87637.1"/>
    <property type="molecule type" value="Genomic_DNA"/>
</dbReference>
<organism evidence="10">
    <name type="scientific">Solibacter usitatus (strain Ellin6076)</name>
    <dbReference type="NCBI Taxonomy" id="234267"/>
    <lineage>
        <taxon>Bacteria</taxon>
        <taxon>Pseudomonadati</taxon>
        <taxon>Acidobacteriota</taxon>
        <taxon>Terriglobia</taxon>
        <taxon>Bryobacterales</taxon>
        <taxon>Solibacteraceae</taxon>
        <taxon>Candidatus Solibacter</taxon>
    </lineage>
</organism>
<dbReference type="Pfam" id="PF00005">
    <property type="entry name" value="ABC_tran"/>
    <property type="match status" value="1"/>
</dbReference>
<dbReference type="PROSITE" id="PS50893">
    <property type="entry name" value="ABC_TRANSPORTER_2"/>
    <property type="match status" value="1"/>
</dbReference>
<keyword evidence="4" id="KW-1003">Cell membrane</keyword>
<sequence>MPPLILVNQLKFKYDDGTAALNGVDFRLDAGETVALLGENGSGKTTFALHLNGLLTGEGTVEVCGLPVNTNNAVTVRRKIGLVFQDSDSQLFMPTVLEDVAFGPLNHGLSPEKAAERALIALEQVGMAGLAGKAPYHLSAGQKKRVAIAGILAVDPEILVLDEPTTFLDPPGQRALAHLLAGLPQAKILITHDIPFARATCTRAVFFKGGLIRQEGTIDEVTTTQDWEFRPRRAE</sequence>
<evidence type="ECO:0000259" key="9">
    <source>
        <dbReference type="PROSITE" id="PS50893"/>
    </source>
</evidence>
<evidence type="ECO:0000256" key="3">
    <source>
        <dbReference type="ARBA" id="ARBA00022448"/>
    </source>
</evidence>
<dbReference type="AlphaFoldDB" id="Q01RT3"/>
<keyword evidence="8" id="KW-0472">Membrane</keyword>
<comment type="subcellular location">
    <subcellularLocation>
        <location evidence="1">Cell membrane</location>
    </subcellularLocation>
</comment>
<feature type="domain" description="ABC transporter" evidence="9">
    <location>
        <begin position="5"/>
        <end position="234"/>
    </location>
</feature>
<dbReference type="InterPro" id="IPR017871">
    <property type="entry name" value="ABC_transporter-like_CS"/>
</dbReference>
<dbReference type="eggNOG" id="COG1122">
    <property type="taxonomic scope" value="Bacteria"/>
</dbReference>
<dbReference type="PROSITE" id="PS00211">
    <property type="entry name" value="ABC_TRANSPORTER_1"/>
    <property type="match status" value="1"/>
</dbReference>